<feature type="compositionally biased region" description="Low complexity" evidence="1">
    <location>
        <begin position="163"/>
        <end position="176"/>
    </location>
</feature>
<feature type="region of interest" description="Disordered" evidence="1">
    <location>
        <begin position="1301"/>
        <end position="1595"/>
    </location>
</feature>
<feature type="region of interest" description="Disordered" evidence="1">
    <location>
        <begin position="799"/>
        <end position="1024"/>
    </location>
</feature>
<feature type="compositionally biased region" description="Low complexity" evidence="1">
    <location>
        <begin position="846"/>
        <end position="860"/>
    </location>
</feature>
<feature type="compositionally biased region" description="Acidic residues" evidence="1">
    <location>
        <begin position="1220"/>
        <end position="1233"/>
    </location>
</feature>
<evidence type="ECO:0000313" key="3">
    <source>
        <dbReference type="EMBL" id="KIK62928.1"/>
    </source>
</evidence>
<reference evidence="3 4" key="1">
    <citation type="submission" date="2014-04" db="EMBL/GenBank/DDBJ databases">
        <title>Evolutionary Origins and Diversification of the Mycorrhizal Mutualists.</title>
        <authorList>
            <consortium name="DOE Joint Genome Institute"/>
            <consortium name="Mycorrhizal Genomics Consortium"/>
            <person name="Kohler A."/>
            <person name="Kuo A."/>
            <person name="Nagy L.G."/>
            <person name="Floudas D."/>
            <person name="Copeland A."/>
            <person name="Barry K.W."/>
            <person name="Cichocki N."/>
            <person name="Veneault-Fourrey C."/>
            <person name="LaButti K."/>
            <person name="Lindquist E.A."/>
            <person name="Lipzen A."/>
            <person name="Lundell T."/>
            <person name="Morin E."/>
            <person name="Murat C."/>
            <person name="Riley R."/>
            <person name="Ohm R."/>
            <person name="Sun H."/>
            <person name="Tunlid A."/>
            <person name="Henrissat B."/>
            <person name="Grigoriev I.V."/>
            <person name="Hibbett D.S."/>
            <person name="Martin F."/>
        </authorList>
    </citation>
    <scope>NUCLEOTIDE SEQUENCE [LARGE SCALE GENOMIC DNA]</scope>
    <source>
        <strain evidence="3 4">FD-317 M1</strain>
    </source>
</reference>
<feature type="compositionally biased region" description="Polar residues" evidence="1">
    <location>
        <begin position="76"/>
        <end position="104"/>
    </location>
</feature>
<feature type="compositionally biased region" description="Basic and acidic residues" evidence="1">
    <location>
        <begin position="66"/>
        <end position="75"/>
    </location>
</feature>
<organism evidence="3 4">
    <name type="scientific">Collybiopsis luxurians FD-317 M1</name>
    <dbReference type="NCBI Taxonomy" id="944289"/>
    <lineage>
        <taxon>Eukaryota</taxon>
        <taxon>Fungi</taxon>
        <taxon>Dikarya</taxon>
        <taxon>Basidiomycota</taxon>
        <taxon>Agaricomycotina</taxon>
        <taxon>Agaricomycetes</taxon>
        <taxon>Agaricomycetidae</taxon>
        <taxon>Agaricales</taxon>
        <taxon>Marasmiineae</taxon>
        <taxon>Omphalotaceae</taxon>
        <taxon>Collybiopsis</taxon>
        <taxon>Collybiopsis luxurians</taxon>
    </lineage>
</organism>
<feature type="compositionally biased region" description="Gly residues" evidence="1">
    <location>
        <begin position="904"/>
        <end position="915"/>
    </location>
</feature>
<dbReference type="Proteomes" id="UP000053593">
    <property type="component" value="Unassembled WGS sequence"/>
</dbReference>
<feature type="compositionally biased region" description="Polar residues" evidence="1">
    <location>
        <begin position="1353"/>
        <end position="1363"/>
    </location>
</feature>
<feature type="region of interest" description="Disordered" evidence="1">
    <location>
        <begin position="1"/>
        <end position="23"/>
    </location>
</feature>
<feature type="compositionally biased region" description="Low complexity" evidence="1">
    <location>
        <begin position="1"/>
        <end position="17"/>
    </location>
</feature>
<dbReference type="HOGENOM" id="CLU_002684_0_0_1"/>
<dbReference type="InterPro" id="IPR058155">
    <property type="entry name" value="Skg3/CAF120-like_PH"/>
</dbReference>
<feature type="compositionally biased region" description="Low complexity" evidence="1">
    <location>
        <begin position="1256"/>
        <end position="1289"/>
    </location>
</feature>
<feature type="compositionally biased region" description="Pro residues" evidence="1">
    <location>
        <begin position="226"/>
        <end position="247"/>
    </location>
</feature>
<feature type="region of interest" description="Disordered" evidence="1">
    <location>
        <begin position="1038"/>
        <end position="1289"/>
    </location>
</feature>
<gene>
    <name evidence="3" type="ORF">GYMLUDRAFT_41206</name>
</gene>
<feature type="compositionally biased region" description="Basic and acidic residues" evidence="1">
    <location>
        <begin position="178"/>
        <end position="191"/>
    </location>
</feature>
<feature type="compositionally biased region" description="Polar residues" evidence="1">
    <location>
        <begin position="46"/>
        <end position="63"/>
    </location>
</feature>
<feature type="compositionally biased region" description="Low complexity" evidence="1">
    <location>
        <begin position="916"/>
        <end position="927"/>
    </location>
</feature>
<evidence type="ECO:0000256" key="1">
    <source>
        <dbReference type="SAM" id="MobiDB-lite"/>
    </source>
</evidence>
<feature type="compositionally biased region" description="Acidic residues" evidence="1">
    <location>
        <begin position="1431"/>
        <end position="1448"/>
    </location>
</feature>
<evidence type="ECO:0000259" key="2">
    <source>
        <dbReference type="Pfam" id="PF25381"/>
    </source>
</evidence>
<dbReference type="InterPro" id="IPR011993">
    <property type="entry name" value="PH-like_dom_sf"/>
</dbReference>
<feature type="region of interest" description="Disordered" evidence="1">
    <location>
        <begin position="41"/>
        <end position="247"/>
    </location>
</feature>
<feature type="compositionally biased region" description="Low complexity" evidence="1">
    <location>
        <begin position="111"/>
        <end position="122"/>
    </location>
</feature>
<feature type="compositionally biased region" description="Polar residues" evidence="1">
    <location>
        <begin position="1815"/>
        <end position="1827"/>
    </location>
</feature>
<feature type="compositionally biased region" description="Polar residues" evidence="1">
    <location>
        <begin position="123"/>
        <end position="141"/>
    </location>
</feature>
<feature type="region of interest" description="Disordered" evidence="1">
    <location>
        <begin position="1811"/>
        <end position="1839"/>
    </location>
</feature>
<dbReference type="OrthoDB" id="5563754at2759"/>
<name>A0A0D0D1D9_9AGAR</name>
<feature type="compositionally biased region" description="Low complexity" evidence="1">
    <location>
        <begin position="351"/>
        <end position="362"/>
    </location>
</feature>
<feature type="compositionally biased region" description="Polar residues" evidence="1">
    <location>
        <begin position="938"/>
        <end position="950"/>
    </location>
</feature>
<keyword evidence="4" id="KW-1185">Reference proteome</keyword>
<sequence>MSESDSASRVASSSASSLPYTLPQLSDLSATPRIPAILSALHSTYHHPQSTSSGARPTSSIPSSRPARETREKQETPSTNTASILAPSSTKWDSRQQSFISPTKLQEFRATTPTHHFTSTPPLENTNIINTPTMMAPNSDQAHPRPLRGGSGNSGSSAPPGQTHSRTSSFFSSMTFNRNKDKDKERGDRASSADLPMQKPPESESGLFRAQSNQQQPVQPEFQAPPSNPPPTSGAPPSSAPLQPPSLHPEIRSIVSLTVAHAHKIYFSGPLIRRVEREPNGSKAAKDMGWEEVWAQLGGTTLSIWNMKEIQEASKQGREVPPSYINTTDAFVQVLGSVTVPAQPPRPAVPAKPGKPATATSPAVPPTPAQPAQPAVAAQRYTNVLTLNTAGSNLILFACPSTAALISWASALRLSSWEKSRLEEIYTAHLCRITLSARDIPTTLVRNRLEGWVRIRVAGQTDWKLVWMVVSAAASDPAANPAANGGHDVAGGGPTDELGRVVSNGNGVGSPPPSASLGGFTKGKKRMSSLFSREAHDTNGNAGGPTKPMVAMYTSPKPKDKKRPLMVLSSVSQVFAVYPERPELISRSTLFKVEGTFSSDPAHVHPSAKEGDLAGSMRGREGWVLIMPQLEGGLSQAAEMLKWVIAFHDAFHLYGRPQAWTWDPRDPESLMFAYPVGPHKDLLFLDREQAETLDPRDDRTSSIRSKLIDVLATKMEEMGPPGSAGLPGRDRGPAHGTQTSSSSTPPSLPPISPNSGPQLPPLSFDSNPNVRNEDRALLTPITERSSVYTRDGASIMLGTGVRNSVHGGPSPVLEEQEREFSSSPVTPTERNMEQSPKVPEKDHSSLRSNTSTSRRSAGGSPPTGGRASFDSFSNAVNTALPSSKPMSPVSGTASITTHSTSHSGGKGASVGGGGDVSTSPGTGLSSGTPPPPMFSPIRSHSPQSVLTSPHSVDLDHAPGAQAFGGLGAGGGGRGSPGRLAGDRNSVLSTGFGADRASVLTSPYSPMGSPATSIRALNSPPQSAGLDDSAGALYYMSQFDQPTTPTTPTAASGARRIPTTIQEAEPNGESEEGEGAYLANQAGFEDELRKRYEAAMTGTPTITPDPASPVVRKGTPMAFVSDGVPPSSPGVASPGSPLRSPPSSSPNLSRLGPPLGRKPSGARAPARHGGLTSGPDGYGHANSNYGVPGGYNTATTTNQFSSFDAHHDHVAPGPESNNSLDEVEEEELDDDDDLGSSIAPSHEQQPDKIPPRLRQQSSSTSSAVASPMASSPQIQHQQAPSSASHSGGLHAADDDVLAVLSYLDVNDSEEPSTPATARPSNNKAASSPVEPLHPRSNAGVTSAAEPLSPDPYTAASSSHISAPNAQIAPQYKSSFAPSKHAAERKAKAQAAQAAQAAAAHRPGARSEGAGGRRGKDQRKMRAVPNANAWNESDSEEEEDDDDDEVDSDEQPSAKAKSSNNHSSGSGRQGSENGHAPGMEAHMGAAHGGQGQQYSGLRPPRTLPQPPGRMEGGDEYPAPALRRPDQNQYSPQLQQQPSRGTYFDDQQIRSSQYNLAAPTATPGVPRQSMWSQVLDPSHTPGAVPENPTSAQATGRGGNELFVQLEPAGSQMTKAFTPQGLLSAGMADRQDRSAKRQEELARESGASLINVPNKPPPPQTGLLGAITAHERERKREGGVGAALTERERERRLAEERQRRWDEQQRMQMEQGGAAGMSGPMSMYGGMGGMGMNPMMSMYGMNPMMMGGMNPMMTGGMNPMMMGGMNPMMTGGMNPMMPMMTGGGMGGGYNPQHMFAAQQAAQAYQQAMMAFSVAGSQAGDDNNPGNKSSPAATPGGGMNPMMSGNFDPRMSMMSMGMGQGMGMAGTGGTGGGMGGGMMGPQMSGGGSPTSQFDPRFSPSHMPAGNPMNDSGLVPPSALGVGTNSPVRKGSPLAKSSSRPSTPKGS</sequence>
<dbReference type="Gene3D" id="2.30.29.30">
    <property type="entry name" value="Pleckstrin-homology domain (PH domain)/Phosphotyrosine-binding domain (PTB)"/>
    <property type="match status" value="1"/>
</dbReference>
<feature type="compositionally biased region" description="Low complexity" evidence="1">
    <location>
        <begin position="890"/>
        <end position="903"/>
    </location>
</feature>
<feature type="compositionally biased region" description="Gly residues" evidence="1">
    <location>
        <begin position="1870"/>
        <end position="1883"/>
    </location>
</feature>
<dbReference type="EMBL" id="KN834765">
    <property type="protein sequence ID" value="KIK62928.1"/>
    <property type="molecule type" value="Genomic_DNA"/>
</dbReference>
<feature type="region of interest" description="Disordered" evidence="1">
    <location>
        <begin position="1667"/>
        <end position="1687"/>
    </location>
</feature>
<feature type="compositionally biased region" description="Low complexity" evidence="1">
    <location>
        <begin position="1451"/>
        <end position="1464"/>
    </location>
</feature>
<accession>A0A0D0D1D9</accession>
<feature type="compositionally biased region" description="Polar residues" evidence="1">
    <location>
        <begin position="870"/>
        <end position="885"/>
    </location>
</feature>
<proteinExistence type="predicted"/>
<feature type="compositionally biased region" description="Low complexity" evidence="1">
    <location>
        <begin position="1524"/>
        <end position="1535"/>
    </location>
</feature>
<feature type="compositionally biased region" description="Low complexity" evidence="1">
    <location>
        <begin position="1144"/>
        <end position="1156"/>
    </location>
</feature>
<feature type="region of interest" description="Disordered" evidence="1">
    <location>
        <begin position="1870"/>
        <end position="1941"/>
    </location>
</feature>
<feature type="region of interest" description="Disordered" evidence="1">
    <location>
        <begin position="713"/>
        <end position="771"/>
    </location>
</feature>
<feature type="compositionally biased region" description="Polar residues" evidence="1">
    <location>
        <begin position="998"/>
        <end position="1021"/>
    </location>
</feature>
<evidence type="ECO:0000313" key="4">
    <source>
        <dbReference type="Proteomes" id="UP000053593"/>
    </source>
</evidence>
<protein>
    <recommendedName>
        <fullName evidence="2">Skg3/CAF120-like PH-like domain-containing protein</fullName>
    </recommendedName>
</protein>
<feature type="region of interest" description="Disordered" evidence="1">
    <location>
        <begin position="342"/>
        <end position="375"/>
    </location>
</feature>
<dbReference type="Pfam" id="PF25381">
    <property type="entry name" value="PH_26"/>
    <property type="match status" value="1"/>
</dbReference>
<feature type="compositionally biased region" description="Gly residues" evidence="1">
    <location>
        <begin position="962"/>
        <end position="975"/>
    </location>
</feature>
<feature type="compositionally biased region" description="Low complexity" evidence="1">
    <location>
        <begin position="1387"/>
        <end position="1406"/>
    </location>
</feature>
<feature type="compositionally biased region" description="Polar residues" evidence="1">
    <location>
        <begin position="1310"/>
        <end position="1324"/>
    </location>
</feature>
<feature type="compositionally biased region" description="Low complexity" evidence="1">
    <location>
        <begin position="1472"/>
        <end position="1483"/>
    </location>
</feature>
<feature type="domain" description="Skg3/CAF120-like PH-like" evidence="2">
    <location>
        <begin position="446"/>
        <end position="672"/>
    </location>
</feature>
<feature type="compositionally biased region" description="Polar residues" evidence="1">
    <location>
        <begin position="1929"/>
        <end position="1941"/>
    </location>
</feature>
<feature type="compositionally biased region" description="Polar residues" evidence="1">
    <location>
        <begin position="1191"/>
        <end position="1201"/>
    </location>
</feature>
<feature type="compositionally biased region" description="Low complexity" evidence="1">
    <location>
        <begin position="1119"/>
        <end position="1137"/>
    </location>
</feature>